<feature type="transmembrane region" description="Helical" evidence="1">
    <location>
        <begin position="53"/>
        <end position="70"/>
    </location>
</feature>
<feature type="transmembrane region" description="Helical" evidence="1">
    <location>
        <begin position="29"/>
        <end position="46"/>
    </location>
</feature>
<sequence length="185" mass="21570">MFNIIISFIPWSIYSWVINGNVLTLVERSLILTVILLFIIAVNIKIVRQGEPVMITNILTVIVLFVNYFAGWSTLLLNYPTVFCYLSLALVSLISLLVKKPFTIFYARASVSEEKRKHILFYLINKYITWIWVIIFFANGLLVAFFTWTPQIWLITMGLICTGILFSKYLPNIMQYFYRIKHHGA</sequence>
<feature type="transmembrane region" description="Helical" evidence="1">
    <location>
        <begin position="76"/>
        <end position="98"/>
    </location>
</feature>
<feature type="transmembrane region" description="Helical" evidence="1">
    <location>
        <begin position="119"/>
        <end position="146"/>
    </location>
</feature>
<dbReference type="AlphaFoldDB" id="A0A336NE16"/>
<evidence type="ECO:0000256" key="1">
    <source>
        <dbReference type="SAM" id="Phobius"/>
    </source>
</evidence>
<dbReference type="Proteomes" id="UP000253846">
    <property type="component" value="Unassembled WGS sequence"/>
</dbReference>
<evidence type="ECO:0000313" key="3">
    <source>
        <dbReference type="Proteomes" id="UP000253846"/>
    </source>
</evidence>
<evidence type="ECO:0000313" key="2">
    <source>
        <dbReference type="EMBL" id="SSZ40521.1"/>
    </source>
</evidence>
<reference evidence="2 3" key="1">
    <citation type="submission" date="2018-06" db="EMBL/GenBank/DDBJ databases">
        <authorList>
            <consortium name="Pathogen Informatics"/>
            <person name="Doyle S."/>
        </authorList>
    </citation>
    <scope>NUCLEOTIDE SEQUENCE [LARGE SCALE GENOMIC DNA]</scope>
    <source>
        <strain evidence="2 3">NCTC12860</strain>
    </source>
</reference>
<feature type="transmembrane region" description="Helical" evidence="1">
    <location>
        <begin position="152"/>
        <end position="171"/>
    </location>
</feature>
<organism evidence="2 3">
    <name type="scientific">Bartonella grahamii</name>
    <dbReference type="NCBI Taxonomy" id="33045"/>
    <lineage>
        <taxon>Bacteria</taxon>
        <taxon>Pseudomonadati</taxon>
        <taxon>Pseudomonadota</taxon>
        <taxon>Alphaproteobacteria</taxon>
        <taxon>Hyphomicrobiales</taxon>
        <taxon>Bartonellaceae</taxon>
        <taxon>Bartonella</taxon>
    </lineage>
</organism>
<dbReference type="EMBL" id="UFTD01000002">
    <property type="protein sequence ID" value="SSZ40521.1"/>
    <property type="molecule type" value="Genomic_DNA"/>
</dbReference>
<keyword evidence="1" id="KW-1133">Transmembrane helix</keyword>
<evidence type="ECO:0008006" key="4">
    <source>
        <dbReference type="Google" id="ProtNLM"/>
    </source>
</evidence>
<keyword evidence="1" id="KW-0812">Transmembrane</keyword>
<protein>
    <recommendedName>
        <fullName evidence="4">Intracellular septation protein A</fullName>
    </recommendedName>
</protein>
<name>A0A336NE16_BARGR</name>
<keyword evidence="1" id="KW-0472">Membrane</keyword>
<gene>
    <name evidence="2" type="ORF">NCTC12860_01670</name>
</gene>
<accession>A0A336NE16</accession>
<proteinExistence type="predicted"/>
<dbReference type="RefSeq" id="WP_114648057.1">
    <property type="nucleotide sequence ID" value="NZ_UFTD01000002.1"/>
</dbReference>